<feature type="domain" description="WW" evidence="14">
    <location>
        <begin position="320"/>
        <end position="353"/>
    </location>
</feature>
<feature type="domain" description="WW" evidence="14">
    <location>
        <begin position="352"/>
        <end position="385"/>
    </location>
</feature>
<sequence>MATASSRAESSHNHRGTSQLHAIVSCAKIKRKKSLFGTSIYVEVTAEGESRRTAKSHSSSSPKWDERLILNVTPHTKVDFKVWSHNTLKADALLGKATLDLIQALEQHDRKLENVKEVLKLSVEQKGALVPIGELTVYLDGLTVTDQEDLAPLTNAPLSFSIMPLVNGESCDAALGPSSATIGDVLPPADNHEDSNQDATVPESDTAPNSTSQLLPTSTQAPASSSAAKPTDGVAAATSSTFTSPAQGATTATTTTTTNTNTTTTTTTTTTASSSSTSSSPAQGEANASGGGGGSSSNSATVTTDGAKPRQQVPNAGAADPLPPGWEQRKDPHGRTYYVDHNTRTTTWERPQPLPPGWERRVDDRGRIYYVDHNTRTTTWQRPTMESVRNFEQWQSQRSQLQGAMHQFNQRYLYSASMMSAENDPLGPLPPGWERRVDSNDRVYFVNHNTKTTQWEDPRTQGLQNEDPLPEGWEIRYTREGVRYFVDHNTRTTTFSDPRTGKSSVTKGPQIAYERSFRWKLAHFRYLCQSNALPSHVKITVSRQTLFEDSFQQIMALKPYDLRRRLYVIFRGEEGLDYGGLAREWFFLLSHEVLNPMYCLFEYAGKSNYCLQINPASAINPDHLSYFCFIGRFIAMALFHGKFIDTGFSLPFYKRMLNKKLILKDLESIDPEFYNSLIWIRDNNIEECGLEMYFSVDMEILGKITSHDLKPDGTNVLVTEENKEEYIGLMAEWRFSRGVEGQTKAFLDGFNEVVPLQWLQYFDEKELEVMLCGMQEVDLQDWQRNTVYRHYTRNSKQIIWFWQLVKEVDNEVRLRLMQFVTGTCRLPLGGFAELMGSNGPQKFCIEKVGKDTWLPRSHTCFNRLDLPPYKSFEQLKEKLLFAIEETEGFGQE</sequence>
<dbReference type="GeneTree" id="ENSGT00940000154635"/>
<dbReference type="SMART" id="SM00239">
    <property type="entry name" value="C2"/>
    <property type="match status" value="1"/>
</dbReference>
<gene>
    <name evidence="16" type="primary">WWP1</name>
    <name evidence="16" type="synonym">wwp1</name>
</gene>
<feature type="domain" description="WW" evidence="14">
    <location>
        <begin position="467"/>
        <end position="500"/>
    </location>
</feature>
<evidence type="ECO:0000259" key="15">
    <source>
        <dbReference type="PROSITE" id="PS50237"/>
    </source>
</evidence>
<dbReference type="GO" id="GO:0061630">
    <property type="term" value="F:ubiquitin protein ligase activity"/>
    <property type="evidence" value="ECO:0007669"/>
    <property type="project" value="UniProtKB-EC"/>
</dbReference>
<feature type="domain" description="C2" evidence="13">
    <location>
        <begin position="1"/>
        <end position="114"/>
    </location>
</feature>
<dbReference type="PROSITE" id="PS51257">
    <property type="entry name" value="PROKAR_LIPOPROTEIN"/>
    <property type="match status" value="1"/>
</dbReference>
<dbReference type="GO" id="GO:0005634">
    <property type="term" value="C:nucleus"/>
    <property type="evidence" value="ECO:0007669"/>
    <property type="project" value="UniProtKB-SubCell"/>
</dbReference>
<dbReference type="SUPFAM" id="SSF56204">
    <property type="entry name" value="Hect, E3 ligase catalytic domain"/>
    <property type="match status" value="1"/>
</dbReference>
<evidence type="ECO:0000256" key="5">
    <source>
        <dbReference type="ARBA" id="ARBA00022737"/>
    </source>
</evidence>
<dbReference type="AlphaFoldDB" id="A0A671Z3A2"/>
<dbReference type="FunFam" id="3.90.1750.10:FF:000026">
    <property type="entry name" value="E3 ubiquitin-protein ligase HACE1"/>
    <property type="match status" value="1"/>
</dbReference>
<evidence type="ECO:0000256" key="1">
    <source>
        <dbReference type="ARBA" id="ARBA00000885"/>
    </source>
</evidence>
<dbReference type="SUPFAM" id="SSF51045">
    <property type="entry name" value="WW domain"/>
    <property type="match status" value="4"/>
</dbReference>
<dbReference type="Gene3D" id="3.30.2160.10">
    <property type="entry name" value="Hect, E3 ligase catalytic domain"/>
    <property type="match status" value="1"/>
</dbReference>
<keyword evidence="8" id="KW-0539">Nucleus</keyword>
<evidence type="ECO:0000256" key="11">
    <source>
        <dbReference type="PROSITE-ProRule" id="PRU00104"/>
    </source>
</evidence>
<dbReference type="SMART" id="SM00119">
    <property type="entry name" value="HECTc"/>
    <property type="match status" value="1"/>
</dbReference>
<dbReference type="GO" id="GO:0016567">
    <property type="term" value="P:protein ubiquitination"/>
    <property type="evidence" value="ECO:0007669"/>
    <property type="project" value="UniProtKB-UniPathway"/>
</dbReference>
<dbReference type="FunFam" id="3.30.2160.10:FF:000003">
    <property type="entry name" value="E3 ubiquitin-protein ligase"/>
    <property type="match status" value="1"/>
</dbReference>
<dbReference type="Gene3D" id="3.90.1750.10">
    <property type="entry name" value="Hect, E3 ligase catalytic domains"/>
    <property type="match status" value="1"/>
</dbReference>
<dbReference type="InterPro" id="IPR000008">
    <property type="entry name" value="C2_dom"/>
</dbReference>
<dbReference type="PANTHER" id="PTHR11254:SF299">
    <property type="entry name" value="NEDD4-LIKE E3 UBIQUITIN-PROTEIN LIGASE WWP1"/>
    <property type="match status" value="1"/>
</dbReference>
<dbReference type="PROSITE" id="PS50237">
    <property type="entry name" value="HECT"/>
    <property type="match status" value="1"/>
</dbReference>
<reference evidence="16" key="2">
    <citation type="submission" date="2025-08" db="UniProtKB">
        <authorList>
            <consortium name="Ensembl"/>
        </authorList>
    </citation>
    <scope>IDENTIFICATION</scope>
</reference>
<keyword evidence="7" id="KW-0832">Ubl conjugation</keyword>
<feature type="domain" description="WW" evidence="14">
    <location>
        <begin position="427"/>
        <end position="460"/>
    </location>
</feature>
<keyword evidence="5" id="KW-0677">Repeat</keyword>
<comment type="catalytic activity">
    <reaction evidence="1 9">
        <text>S-ubiquitinyl-[E2 ubiquitin-conjugating enzyme]-L-cysteine + [acceptor protein]-L-lysine = [E2 ubiquitin-conjugating enzyme]-L-cysteine + N(6)-ubiquitinyl-[acceptor protein]-L-lysine.</text>
        <dbReference type="EC" id="2.3.2.26"/>
    </reaction>
</comment>
<organism evidence="16 17">
    <name type="scientific">Sparus aurata</name>
    <name type="common">Gilthead sea bream</name>
    <dbReference type="NCBI Taxonomy" id="8175"/>
    <lineage>
        <taxon>Eukaryota</taxon>
        <taxon>Metazoa</taxon>
        <taxon>Chordata</taxon>
        <taxon>Craniata</taxon>
        <taxon>Vertebrata</taxon>
        <taxon>Euteleostomi</taxon>
        <taxon>Actinopterygii</taxon>
        <taxon>Neopterygii</taxon>
        <taxon>Teleostei</taxon>
        <taxon>Neoteleostei</taxon>
        <taxon>Acanthomorphata</taxon>
        <taxon>Eupercaria</taxon>
        <taxon>Spariformes</taxon>
        <taxon>Sparidae</taxon>
        <taxon>Sparus</taxon>
    </lineage>
</organism>
<evidence type="ECO:0000256" key="12">
    <source>
        <dbReference type="SAM" id="MobiDB-lite"/>
    </source>
</evidence>
<dbReference type="FunFam" id="2.20.70.10:FF:000009">
    <property type="entry name" value="E3 ubiquitin-protein ligase"/>
    <property type="match status" value="1"/>
</dbReference>
<dbReference type="InterPro" id="IPR000569">
    <property type="entry name" value="HECT_dom"/>
</dbReference>
<evidence type="ECO:0000256" key="2">
    <source>
        <dbReference type="ARBA" id="ARBA00004123"/>
    </source>
</evidence>
<keyword evidence="17" id="KW-1185">Reference proteome</keyword>
<dbReference type="Pfam" id="PF00632">
    <property type="entry name" value="HECT"/>
    <property type="match status" value="1"/>
</dbReference>
<accession>A0A671Z3A2</accession>
<dbReference type="Ensembl" id="ENSSAUT00010072651.1">
    <property type="protein sequence ID" value="ENSSAUP00010069417.1"/>
    <property type="gene ID" value="ENSSAUG00010027384.1"/>
</dbReference>
<dbReference type="UniPathway" id="UPA00143"/>
<dbReference type="FunFam" id="3.90.1750.10:FF:000002">
    <property type="entry name" value="E3 ubiquitin-protein ligase"/>
    <property type="match status" value="1"/>
</dbReference>
<dbReference type="PROSITE" id="PS50004">
    <property type="entry name" value="C2"/>
    <property type="match status" value="1"/>
</dbReference>
<dbReference type="Pfam" id="PF00397">
    <property type="entry name" value="WW"/>
    <property type="match status" value="4"/>
</dbReference>
<dbReference type="PROSITE" id="PS50020">
    <property type="entry name" value="WW_DOMAIN_2"/>
    <property type="match status" value="4"/>
</dbReference>
<evidence type="ECO:0000256" key="4">
    <source>
        <dbReference type="ARBA" id="ARBA00022679"/>
    </source>
</evidence>
<dbReference type="InterPro" id="IPR024928">
    <property type="entry name" value="E3_ub_ligase_SMURF1"/>
</dbReference>
<dbReference type="CDD" id="cd04021">
    <property type="entry name" value="C2_E3_ubiquitin_ligase"/>
    <property type="match status" value="1"/>
</dbReference>
<evidence type="ECO:0000256" key="9">
    <source>
        <dbReference type="PIRNR" id="PIRNR001569"/>
    </source>
</evidence>
<dbReference type="Pfam" id="PF00168">
    <property type="entry name" value="C2"/>
    <property type="match status" value="1"/>
</dbReference>
<dbReference type="CDD" id="cd00201">
    <property type="entry name" value="WW"/>
    <property type="match status" value="4"/>
</dbReference>
<keyword evidence="6 9" id="KW-0833">Ubl conjugation pathway</keyword>
<dbReference type="GO" id="GO:0043161">
    <property type="term" value="P:proteasome-mediated ubiquitin-dependent protein catabolic process"/>
    <property type="evidence" value="ECO:0007669"/>
    <property type="project" value="TreeGrafter"/>
</dbReference>
<evidence type="ECO:0000259" key="14">
    <source>
        <dbReference type="PROSITE" id="PS50020"/>
    </source>
</evidence>
<reference evidence="16" key="3">
    <citation type="submission" date="2025-09" db="UniProtKB">
        <authorList>
            <consortium name="Ensembl"/>
        </authorList>
    </citation>
    <scope>IDENTIFICATION</scope>
</reference>
<feature type="domain" description="HECT" evidence="15">
    <location>
        <begin position="558"/>
        <end position="892"/>
    </location>
</feature>
<reference evidence="16" key="1">
    <citation type="submission" date="2021-04" db="EMBL/GenBank/DDBJ databases">
        <authorList>
            <consortium name="Wellcome Sanger Institute Data Sharing"/>
        </authorList>
    </citation>
    <scope>NUCLEOTIDE SEQUENCE [LARGE SCALE GENOMIC DNA]</scope>
</reference>
<dbReference type="PIRSF" id="PIRSF001569">
    <property type="entry name" value="E3_ub_ligase_SMURF1"/>
    <property type="match status" value="1"/>
</dbReference>
<evidence type="ECO:0000256" key="10">
    <source>
        <dbReference type="PIRSR" id="PIRSR001569-1"/>
    </source>
</evidence>
<proteinExistence type="predicted"/>
<dbReference type="SMART" id="SM00456">
    <property type="entry name" value="WW"/>
    <property type="match status" value="4"/>
</dbReference>
<comment type="subcellular location">
    <subcellularLocation>
        <location evidence="2">Nucleus</location>
    </subcellularLocation>
</comment>
<feature type="compositionally biased region" description="Polar residues" evidence="12">
    <location>
        <begin position="206"/>
        <end position="215"/>
    </location>
</feature>
<dbReference type="PROSITE" id="PS01159">
    <property type="entry name" value="WW_DOMAIN_1"/>
    <property type="match status" value="4"/>
</dbReference>
<dbReference type="InterPro" id="IPR035983">
    <property type="entry name" value="Hect_E3_ubiquitin_ligase"/>
</dbReference>
<protein>
    <recommendedName>
        <fullName evidence="9">E3 ubiquitin-protein ligase</fullName>
        <ecNumber evidence="9">2.3.2.26</ecNumber>
    </recommendedName>
</protein>
<feature type="compositionally biased region" description="Low complexity" evidence="12">
    <location>
        <begin position="216"/>
        <end position="280"/>
    </location>
</feature>
<dbReference type="SUPFAM" id="SSF49562">
    <property type="entry name" value="C2 domain (Calcium/lipid-binding domain, CaLB)"/>
    <property type="match status" value="1"/>
</dbReference>
<dbReference type="Gene3D" id="2.20.70.10">
    <property type="match status" value="3"/>
</dbReference>
<dbReference type="InterPro" id="IPR035892">
    <property type="entry name" value="C2_domain_sf"/>
</dbReference>
<dbReference type="CDD" id="cd00078">
    <property type="entry name" value="HECTc"/>
    <property type="match status" value="1"/>
</dbReference>
<evidence type="ECO:0000313" key="16">
    <source>
        <dbReference type="Ensembl" id="ENSSAUP00010069417.1"/>
    </source>
</evidence>
<comment type="pathway">
    <text evidence="3 9">Protein modification; protein ubiquitination.</text>
</comment>
<dbReference type="InterPro" id="IPR036020">
    <property type="entry name" value="WW_dom_sf"/>
</dbReference>
<dbReference type="Proteomes" id="UP000472265">
    <property type="component" value="Chromosome 19"/>
</dbReference>
<evidence type="ECO:0000313" key="17">
    <source>
        <dbReference type="Proteomes" id="UP000472265"/>
    </source>
</evidence>
<dbReference type="InterPro" id="IPR001202">
    <property type="entry name" value="WW_dom"/>
</dbReference>
<evidence type="ECO:0000256" key="3">
    <source>
        <dbReference type="ARBA" id="ARBA00004906"/>
    </source>
</evidence>
<evidence type="ECO:0000256" key="8">
    <source>
        <dbReference type="ARBA" id="ARBA00023242"/>
    </source>
</evidence>
<feature type="region of interest" description="Disordered" evidence="12">
    <location>
        <begin position="178"/>
        <end position="337"/>
    </location>
</feature>
<dbReference type="InterPro" id="IPR050409">
    <property type="entry name" value="E3_ubiq-protein_ligase"/>
</dbReference>
<dbReference type="FunFam" id="2.20.70.10:FF:000005">
    <property type="entry name" value="E3 ubiquitin-protein ligase"/>
    <property type="match status" value="1"/>
</dbReference>
<dbReference type="EC" id="2.3.2.26" evidence="9"/>
<name>A0A671Z3A2_SPAAU</name>
<dbReference type="Gene3D" id="2.60.40.150">
    <property type="entry name" value="C2 domain"/>
    <property type="match status" value="1"/>
</dbReference>
<evidence type="ECO:0000256" key="6">
    <source>
        <dbReference type="ARBA" id="ARBA00022786"/>
    </source>
</evidence>
<dbReference type="Gene3D" id="3.30.2410.10">
    <property type="entry name" value="Hect, E3 ligase catalytic domain"/>
    <property type="match status" value="1"/>
</dbReference>
<dbReference type="FunFam" id="2.20.70.10:FF:000086">
    <property type="entry name" value="NEDD4-like E3 ubiquitin-protein ligase WWP1"/>
    <property type="match status" value="1"/>
</dbReference>
<dbReference type="GO" id="GO:0005737">
    <property type="term" value="C:cytoplasm"/>
    <property type="evidence" value="ECO:0007669"/>
    <property type="project" value="TreeGrafter"/>
</dbReference>
<evidence type="ECO:0000256" key="7">
    <source>
        <dbReference type="ARBA" id="ARBA00022843"/>
    </source>
</evidence>
<dbReference type="PANTHER" id="PTHR11254">
    <property type="entry name" value="HECT DOMAIN UBIQUITIN-PROTEIN LIGASE"/>
    <property type="match status" value="1"/>
</dbReference>
<evidence type="ECO:0000259" key="13">
    <source>
        <dbReference type="PROSITE" id="PS50004"/>
    </source>
</evidence>
<feature type="active site" description="Glycyl thioester intermediate" evidence="10 11">
    <location>
        <position position="860"/>
    </location>
</feature>
<keyword evidence="4 9" id="KW-0808">Transferase</keyword>
<dbReference type="FunFam" id="3.30.2410.10:FF:000002">
    <property type="entry name" value="E3 ubiquitin-protein ligase HECW2"/>
    <property type="match status" value="1"/>
</dbReference>